<dbReference type="EMBL" id="CQPD01000024">
    <property type="protein sequence ID" value="CNU37736.1"/>
    <property type="molecule type" value="Genomic_DNA"/>
</dbReference>
<reference evidence="1 2" key="1">
    <citation type="submission" date="2015-03" db="EMBL/GenBank/DDBJ databases">
        <authorList>
            <consortium name="Pathogen Informatics"/>
        </authorList>
    </citation>
    <scope>NUCLEOTIDE SEQUENCE [LARGE SCALE GENOMIC DNA]</scope>
    <source>
        <strain evidence="1 2">D4891</strain>
    </source>
</reference>
<proteinExistence type="predicted"/>
<accession>A0A655CZH0</accession>
<evidence type="ECO:0000313" key="2">
    <source>
        <dbReference type="Proteomes" id="UP000042394"/>
    </source>
</evidence>
<gene>
    <name evidence="1" type="ORF">ERS008207_02548</name>
</gene>
<organism evidence="1 2">
    <name type="scientific">Salmonella enterica subsp. enterica serovar Bovismorbificans</name>
    <dbReference type="NCBI Taxonomy" id="58097"/>
    <lineage>
        <taxon>Bacteria</taxon>
        <taxon>Pseudomonadati</taxon>
        <taxon>Pseudomonadota</taxon>
        <taxon>Gammaproteobacteria</taxon>
        <taxon>Enterobacterales</taxon>
        <taxon>Enterobacteriaceae</taxon>
        <taxon>Salmonella</taxon>
    </lineage>
</organism>
<evidence type="ECO:0000313" key="1">
    <source>
        <dbReference type="EMBL" id="CNU37736.1"/>
    </source>
</evidence>
<name>A0A655CZH0_SALET</name>
<dbReference type="AlphaFoldDB" id="A0A655CZH0"/>
<protein>
    <submittedName>
        <fullName evidence="1">Uncharacterized protein</fullName>
    </submittedName>
</protein>
<sequence>MNLRIVNLRPVVKDGARNINRHITDNNDPYQWIGQDIFHKNLPEAQVDRAGLDLGQFRRVVTPLPYVGQT</sequence>
<dbReference type="Proteomes" id="UP000042394">
    <property type="component" value="Unassembled WGS sequence"/>
</dbReference>